<dbReference type="GO" id="GO:0055085">
    <property type="term" value="P:transmembrane transport"/>
    <property type="evidence" value="ECO:0007669"/>
    <property type="project" value="InterPro"/>
</dbReference>
<dbReference type="Proteomes" id="UP000184207">
    <property type="component" value="Unassembled WGS sequence"/>
</dbReference>
<keyword evidence="6 7" id="KW-0472">Membrane</keyword>
<gene>
    <name evidence="9" type="ORF">SAMN02745226_01034</name>
</gene>
<proteinExistence type="inferred from homology"/>
<evidence type="ECO:0000256" key="5">
    <source>
        <dbReference type="ARBA" id="ARBA00022989"/>
    </source>
</evidence>
<evidence type="ECO:0000256" key="1">
    <source>
        <dbReference type="ARBA" id="ARBA00004651"/>
    </source>
</evidence>
<keyword evidence="5 7" id="KW-1133">Transmembrane helix</keyword>
<dbReference type="PANTHER" id="PTHR32243">
    <property type="entry name" value="MALTOSE TRANSPORT SYSTEM PERMEASE-RELATED"/>
    <property type="match status" value="1"/>
</dbReference>
<evidence type="ECO:0000313" key="10">
    <source>
        <dbReference type="Proteomes" id="UP000184207"/>
    </source>
</evidence>
<dbReference type="CDD" id="cd06261">
    <property type="entry name" value="TM_PBP2"/>
    <property type="match status" value="1"/>
</dbReference>
<evidence type="ECO:0000256" key="7">
    <source>
        <dbReference type="RuleBase" id="RU363032"/>
    </source>
</evidence>
<accession>A0A1M7SLF0</accession>
<feature type="transmembrane region" description="Helical" evidence="7">
    <location>
        <begin position="109"/>
        <end position="131"/>
    </location>
</feature>
<dbReference type="PANTHER" id="PTHR32243:SF18">
    <property type="entry name" value="INNER MEMBRANE ABC TRANSPORTER PERMEASE PROTEIN YCJP"/>
    <property type="match status" value="1"/>
</dbReference>
<organism evidence="9 10">
    <name type="scientific">Fervidobacterium gondwanense DSM 13020</name>
    <dbReference type="NCBI Taxonomy" id="1121883"/>
    <lineage>
        <taxon>Bacteria</taxon>
        <taxon>Thermotogati</taxon>
        <taxon>Thermotogota</taxon>
        <taxon>Thermotogae</taxon>
        <taxon>Thermotogales</taxon>
        <taxon>Fervidobacteriaceae</taxon>
        <taxon>Fervidobacterium</taxon>
    </lineage>
</organism>
<dbReference type="EMBL" id="FRDJ01000004">
    <property type="protein sequence ID" value="SHN59238.1"/>
    <property type="molecule type" value="Genomic_DNA"/>
</dbReference>
<feature type="transmembrane region" description="Helical" evidence="7">
    <location>
        <begin position="184"/>
        <end position="206"/>
    </location>
</feature>
<dbReference type="PROSITE" id="PS50928">
    <property type="entry name" value="ABC_TM1"/>
    <property type="match status" value="1"/>
</dbReference>
<feature type="transmembrane region" description="Helical" evidence="7">
    <location>
        <begin position="76"/>
        <end position="97"/>
    </location>
</feature>
<dbReference type="GO" id="GO:0005886">
    <property type="term" value="C:plasma membrane"/>
    <property type="evidence" value="ECO:0007669"/>
    <property type="project" value="UniProtKB-SubCell"/>
</dbReference>
<keyword evidence="10" id="KW-1185">Reference proteome</keyword>
<dbReference type="STRING" id="1121883.SAMN02745226_01034"/>
<dbReference type="Pfam" id="PF00528">
    <property type="entry name" value="BPD_transp_1"/>
    <property type="match status" value="1"/>
</dbReference>
<comment type="subcellular location">
    <subcellularLocation>
        <location evidence="1 7">Cell membrane</location>
        <topology evidence="1 7">Multi-pass membrane protein</topology>
    </subcellularLocation>
</comment>
<feature type="transmembrane region" description="Helical" evidence="7">
    <location>
        <begin position="246"/>
        <end position="267"/>
    </location>
</feature>
<evidence type="ECO:0000259" key="8">
    <source>
        <dbReference type="PROSITE" id="PS50928"/>
    </source>
</evidence>
<dbReference type="AlphaFoldDB" id="A0A1M7SLF0"/>
<protein>
    <submittedName>
        <fullName evidence="9">Multiple sugar transport system permease protein</fullName>
    </submittedName>
</protein>
<comment type="similarity">
    <text evidence="7">Belongs to the binding-protein-dependent transport system permease family.</text>
</comment>
<reference evidence="10" key="1">
    <citation type="submission" date="2016-12" db="EMBL/GenBank/DDBJ databases">
        <authorList>
            <person name="Varghese N."/>
            <person name="Submissions S."/>
        </authorList>
    </citation>
    <scope>NUCLEOTIDE SEQUENCE [LARGE SCALE GENOMIC DNA]</scope>
    <source>
        <strain evidence="10">DSM 13020</strain>
    </source>
</reference>
<evidence type="ECO:0000256" key="2">
    <source>
        <dbReference type="ARBA" id="ARBA00022448"/>
    </source>
</evidence>
<feature type="transmembrane region" description="Helical" evidence="7">
    <location>
        <begin position="12"/>
        <end position="34"/>
    </location>
</feature>
<name>A0A1M7SLF0_FERGO</name>
<evidence type="ECO:0000256" key="4">
    <source>
        <dbReference type="ARBA" id="ARBA00022692"/>
    </source>
</evidence>
<keyword evidence="9" id="KW-0762">Sugar transport</keyword>
<sequence>MMNTKMRKRLVNLLIILVTFVVLVVELMPILVVITSGFKRDIDIWARGPFYFKGTLDSYKAVLSNRDILASLKNSLIVGISSTLISIVVGAMASYGLTRYFFKLKETIAYMFLTFRMLPQISLVIPLFVMFNQLQLRDTLTGIVLAHISFNIPYVIWLLLPFFAAVPTDYEEAARIDGASEFTVFWRVFFPLVSPGLVVASVFAFLMSWNEFLYALILSSVNAKTAPVAVNGLLGQYAPKWGQLTAAGTIMLLPVFVITLSLQKYIIKGLVAGGIKG</sequence>
<evidence type="ECO:0000256" key="3">
    <source>
        <dbReference type="ARBA" id="ARBA00022475"/>
    </source>
</evidence>
<keyword evidence="3" id="KW-1003">Cell membrane</keyword>
<dbReference type="InterPro" id="IPR050901">
    <property type="entry name" value="BP-dep_ABC_trans_perm"/>
</dbReference>
<dbReference type="InterPro" id="IPR000515">
    <property type="entry name" value="MetI-like"/>
</dbReference>
<evidence type="ECO:0000256" key="6">
    <source>
        <dbReference type="ARBA" id="ARBA00023136"/>
    </source>
</evidence>
<keyword evidence="2 7" id="KW-0813">Transport</keyword>
<dbReference type="RefSeq" id="WP_245789532.1">
    <property type="nucleotide sequence ID" value="NZ_FRDJ01000004.1"/>
</dbReference>
<dbReference type="Gene3D" id="1.10.3720.10">
    <property type="entry name" value="MetI-like"/>
    <property type="match status" value="1"/>
</dbReference>
<keyword evidence="4 7" id="KW-0812">Transmembrane</keyword>
<dbReference type="InterPro" id="IPR035906">
    <property type="entry name" value="MetI-like_sf"/>
</dbReference>
<evidence type="ECO:0000313" key="9">
    <source>
        <dbReference type="EMBL" id="SHN59238.1"/>
    </source>
</evidence>
<feature type="domain" description="ABC transmembrane type-1" evidence="8">
    <location>
        <begin position="72"/>
        <end position="262"/>
    </location>
</feature>
<feature type="transmembrane region" description="Helical" evidence="7">
    <location>
        <begin position="143"/>
        <end position="163"/>
    </location>
</feature>
<dbReference type="SUPFAM" id="SSF161098">
    <property type="entry name" value="MetI-like"/>
    <property type="match status" value="1"/>
</dbReference>